<evidence type="ECO:0008006" key="4">
    <source>
        <dbReference type="Google" id="ProtNLM"/>
    </source>
</evidence>
<evidence type="ECO:0000313" key="3">
    <source>
        <dbReference type="Proteomes" id="UP000018857"/>
    </source>
</evidence>
<dbReference type="OrthoDB" id="6106054at2"/>
<dbReference type="RefSeq" id="WP_024025456.1">
    <property type="nucleotide sequence ID" value="NZ_AYOZ01000061.1"/>
</dbReference>
<feature type="signal peptide" evidence="1">
    <location>
        <begin position="1"/>
        <end position="21"/>
    </location>
</feature>
<evidence type="ECO:0000313" key="2">
    <source>
        <dbReference type="EMBL" id="ETI57911.1"/>
    </source>
</evidence>
<dbReference type="EMBL" id="AYOZ01000061">
    <property type="protein sequence ID" value="ETI57911.1"/>
    <property type="molecule type" value="Genomic_DNA"/>
</dbReference>
<gene>
    <name evidence="2" type="ORF">D104_17180</name>
</gene>
<feature type="chain" id="PRO_5004809437" description="Late embryogenesis abundant protein" evidence="1">
    <location>
        <begin position="22"/>
        <end position="122"/>
    </location>
</feature>
<comment type="caution">
    <text evidence="2">The sequence shown here is derived from an EMBL/GenBank/DDBJ whole genome shotgun (WGS) entry which is preliminary data.</text>
</comment>
<keyword evidence="1" id="KW-0732">Signal</keyword>
<sequence>MKHYIKAIFGTLILISSLAQADESTIDKAKSSASEMWEKTKTATSEMFENTSDKASEIGGKASDFGYKASKNAKETGTIVWDKMKDAGTATAEGARKGASKIKSLMSEECKEDSALCYKDKE</sequence>
<organism evidence="2 3">
    <name type="scientific">Marinomonas profundimaris</name>
    <dbReference type="NCBI Taxonomy" id="1208321"/>
    <lineage>
        <taxon>Bacteria</taxon>
        <taxon>Pseudomonadati</taxon>
        <taxon>Pseudomonadota</taxon>
        <taxon>Gammaproteobacteria</taxon>
        <taxon>Oceanospirillales</taxon>
        <taxon>Oceanospirillaceae</taxon>
        <taxon>Marinomonas</taxon>
    </lineage>
</organism>
<dbReference type="AlphaFoldDB" id="W1RN86"/>
<proteinExistence type="predicted"/>
<dbReference type="Proteomes" id="UP000018857">
    <property type="component" value="Unassembled WGS sequence"/>
</dbReference>
<keyword evidence="3" id="KW-1185">Reference proteome</keyword>
<dbReference type="STRING" id="1208321.D104_17180"/>
<dbReference type="Gene3D" id="1.10.287.700">
    <property type="entry name" value="Helix hairpin bin"/>
    <property type="match status" value="1"/>
</dbReference>
<name>W1RN86_9GAMM</name>
<accession>W1RN86</accession>
<dbReference type="PATRIC" id="fig|1208321.3.peg.3406"/>
<evidence type="ECO:0000256" key="1">
    <source>
        <dbReference type="SAM" id="SignalP"/>
    </source>
</evidence>
<reference evidence="2 3" key="1">
    <citation type="journal article" date="2014" name="Genome Announc.">
        <title>Draft Genome Sequence of Marinomonas sp. Strain D104, a Polycyclic Aromatic Hydrocarbon-Degrading Bacterium from the Deep-Sea Sediment of the Arctic Ocean.</title>
        <authorList>
            <person name="Dong C."/>
            <person name="Bai X."/>
            <person name="Lai Q."/>
            <person name="Xie Y."/>
            <person name="Chen X."/>
            <person name="Shao Z."/>
        </authorList>
    </citation>
    <scope>NUCLEOTIDE SEQUENCE [LARGE SCALE GENOMIC DNA]</scope>
    <source>
        <strain evidence="2 3">D104</strain>
    </source>
</reference>
<protein>
    <recommendedName>
        <fullName evidence="4">Late embryogenesis abundant protein</fullName>
    </recommendedName>
</protein>